<dbReference type="SUPFAM" id="SSF57567">
    <property type="entry name" value="Serine protease inhibitors"/>
    <property type="match status" value="1"/>
</dbReference>
<organism evidence="1">
    <name type="scientific">Amblyomma aureolatum</name>
    <dbReference type="NCBI Taxonomy" id="187763"/>
    <lineage>
        <taxon>Eukaryota</taxon>
        <taxon>Metazoa</taxon>
        <taxon>Ecdysozoa</taxon>
        <taxon>Arthropoda</taxon>
        <taxon>Chelicerata</taxon>
        <taxon>Arachnida</taxon>
        <taxon>Acari</taxon>
        <taxon>Parasitiformes</taxon>
        <taxon>Ixodida</taxon>
        <taxon>Ixodoidea</taxon>
        <taxon>Ixodidae</taxon>
        <taxon>Amblyomminae</taxon>
        <taxon>Amblyomma</taxon>
    </lineage>
</organism>
<dbReference type="AlphaFoldDB" id="A0A1E1WXV5"/>
<reference evidence="1" key="1">
    <citation type="journal article" date="2017" name="Front. Cell. Infect. Microbiol.">
        <title>The Distinct Transcriptional Response of the Midgut of Amblyomma sculptum and Amblyomma aureolatum Ticks to Rickettsia rickettsii Correlates to Their Differences in Susceptibility to Infection.</title>
        <authorList>
            <person name="Martins L.A."/>
            <person name="Galletti M.F.B.M."/>
            <person name="Ribeiro J.M."/>
            <person name="Fujita A."/>
            <person name="Costa F.B."/>
            <person name="Labruna M.B."/>
            <person name="Daffre S."/>
            <person name="Fogaca A.C."/>
        </authorList>
    </citation>
    <scope>NUCLEOTIDE SEQUENCE</scope>
</reference>
<proteinExistence type="evidence at transcript level"/>
<accession>A0A1E1WXV5</accession>
<evidence type="ECO:0000313" key="1">
    <source>
        <dbReference type="EMBL" id="JAT91818.1"/>
    </source>
</evidence>
<dbReference type="EMBL" id="GFAC01007370">
    <property type="protein sequence ID" value="JAT91818.1"/>
    <property type="molecule type" value="mRNA"/>
</dbReference>
<sequence>PPIIPGIVRPPRCPLGEVRECWSIRCQERWCSEGFKPRPRRCRQVCKNRCVCRWPLRRNGSGRCVFIWQCPRRPGSFWKKPGQSPSLLLPTIGQLTKFETTKLGQKPQ</sequence>
<name>A0A1E1WXV5_9ACAR</name>
<dbReference type="InterPro" id="IPR036084">
    <property type="entry name" value="Ser_inhib-like_sf"/>
</dbReference>
<protein>
    <recommendedName>
        <fullName evidence="2">TIL domain-containing protein</fullName>
    </recommendedName>
</protein>
<feature type="non-terminal residue" evidence="1">
    <location>
        <position position="1"/>
    </location>
</feature>
<evidence type="ECO:0008006" key="2">
    <source>
        <dbReference type="Google" id="ProtNLM"/>
    </source>
</evidence>